<proteinExistence type="predicted"/>
<dbReference type="Proteomes" id="UP000182227">
    <property type="component" value="Unassembled WGS sequence"/>
</dbReference>
<gene>
    <name evidence="1" type="ORF">BN970_02934</name>
</gene>
<evidence type="ECO:0000313" key="1">
    <source>
        <dbReference type="EMBL" id="CQD14413.1"/>
    </source>
</evidence>
<name>A0A0U1DHB0_9MYCO</name>
<organism evidence="1 2">
    <name type="scientific">Mycolicibacterium conceptionense</name>
    <dbReference type="NCBI Taxonomy" id="451644"/>
    <lineage>
        <taxon>Bacteria</taxon>
        <taxon>Bacillati</taxon>
        <taxon>Actinomycetota</taxon>
        <taxon>Actinomycetes</taxon>
        <taxon>Mycobacteriales</taxon>
        <taxon>Mycobacteriaceae</taxon>
        <taxon>Mycolicibacterium</taxon>
    </lineage>
</organism>
<reference evidence="1 2" key="1">
    <citation type="submission" date="2015-03" db="EMBL/GenBank/DDBJ databases">
        <authorList>
            <person name="Murphy D."/>
        </authorList>
    </citation>
    <scope>NUCLEOTIDE SEQUENCE [LARGE SCALE GENOMIC DNA]</scope>
    <source>
        <strain evidence="1 2">D16</strain>
    </source>
</reference>
<evidence type="ECO:0000313" key="2">
    <source>
        <dbReference type="Proteomes" id="UP000182227"/>
    </source>
</evidence>
<protein>
    <submittedName>
        <fullName evidence="1">Uncharacterized protein</fullName>
    </submittedName>
</protein>
<dbReference type="EMBL" id="CTEF01000002">
    <property type="protein sequence ID" value="CQD14413.1"/>
    <property type="molecule type" value="Genomic_DNA"/>
</dbReference>
<accession>A0A0U1DHB0</accession>
<dbReference type="AlphaFoldDB" id="A0A0U1DHB0"/>
<sequence>MTCTRPVARIIRTAASSHNANRLSGRSVDDLNRLVEECDRDIGLLDHAGELEVSQGLGHQACSQGVEFSPPGW</sequence>